<evidence type="ECO:0000259" key="10">
    <source>
        <dbReference type="Pfam" id="PF03081"/>
    </source>
</evidence>
<organism evidence="12">
    <name type="scientific">Brassica cretica</name>
    <name type="common">Mustard</name>
    <dbReference type="NCBI Taxonomy" id="69181"/>
    <lineage>
        <taxon>Eukaryota</taxon>
        <taxon>Viridiplantae</taxon>
        <taxon>Streptophyta</taxon>
        <taxon>Embryophyta</taxon>
        <taxon>Tracheophyta</taxon>
        <taxon>Spermatophyta</taxon>
        <taxon>Magnoliopsida</taxon>
        <taxon>eudicotyledons</taxon>
        <taxon>Gunneridae</taxon>
        <taxon>Pentapetalae</taxon>
        <taxon>rosids</taxon>
        <taxon>malvids</taxon>
        <taxon>Brassicales</taxon>
        <taxon>Brassicaceae</taxon>
        <taxon>Brassiceae</taxon>
        <taxon>Brassica</taxon>
    </lineage>
</organism>
<evidence type="ECO:0000256" key="5">
    <source>
        <dbReference type="ARBA" id="ARBA00022989"/>
    </source>
</evidence>
<keyword evidence="6 7" id="KW-0472">Membrane</keyword>
<comment type="subcellular location">
    <subcellularLocation>
        <location evidence="1">Membrane</location>
        <topology evidence="1">Multi-pass membrane protein</topology>
    </subcellularLocation>
</comment>
<dbReference type="Pfam" id="PF23256">
    <property type="entry name" value="CHX17_2nd"/>
    <property type="match status" value="1"/>
</dbReference>
<keyword evidence="4 7" id="KW-0812">Transmembrane</keyword>
<dbReference type="GO" id="GO:0006887">
    <property type="term" value="P:exocytosis"/>
    <property type="evidence" value="ECO:0007669"/>
    <property type="project" value="InterPro"/>
</dbReference>
<keyword evidence="5 7" id="KW-1133">Transmembrane helix</keyword>
<evidence type="ECO:0000256" key="7">
    <source>
        <dbReference type="SAM" id="Phobius"/>
    </source>
</evidence>
<dbReference type="GO" id="GO:0000145">
    <property type="term" value="C:exocyst"/>
    <property type="evidence" value="ECO:0007669"/>
    <property type="project" value="InterPro"/>
</dbReference>
<evidence type="ECO:0000256" key="6">
    <source>
        <dbReference type="ARBA" id="ARBA00023136"/>
    </source>
</evidence>
<dbReference type="GO" id="GO:0005546">
    <property type="term" value="F:phosphatidylinositol-4,5-bisphosphate binding"/>
    <property type="evidence" value="ECO:0007669"/>
    <property type="project" value="InterPro"/>
</dbReference>
<dbReference type="FunFam" id="1.20.1280.170:FF:000003">
    <property type="entry name" value="Exocyst subunit Exo70 family protein"/>
    <property type="match status" value="1"/>
</dbReference>
<feature type="signal peptide" evidence="8">
    <location>
        <begin position="1"/>
        <end position="24"/>
    </location>
</feature>
<feature type="transmembrane region" description="Helical" evidence="7">
    <location>
        <begin position="71"/>
        <end position="100"/>
    </location>
</feature>
<dbReference type="Gene3D" id="1.20.1280.170">
    <property type="entry name" value="Exocyst complex component Exo70"/>
    <property type="match status" value="1"/>
</dbReference>
<comment type="caution">
    <text evidence="12">The sequence shown here is derived from an EMBL/GenBank/DDBJ whole genome shotgun (WGS) entry which is preliminary data.</text>
</comment>
<feature type="domain" description="Exocyst complex subunit Exo70 C-terminal" evidence="10">
    <location>
        <begin position="678"/>
        <end position="1028"/>
    </location>
</feature>
<dbReference type="GO" id="GO:1902600">
    <property type="term" value="P:proton transmembrane transport"/>
    <property type="evidence" value="ECO:0007669"/>
    <property type="project" value="InterPro"/>
</dbReference>
<keyword evidence="8" id="KW-0732">Signal</keyword>
<dbReference type="GO" id="GO:0015297">
    <property type="term" value="F:antiporter activity"/>
    <property type="evidence" value="ECO:0007669"/>
    <property type="project" value="InterPro"/>
</dbReference>
<evidence type="ECO:0000256" key="3">
    <source>
        <dbReference type="ARBA" id="ARBA00022448"/>
    </source>
</evidence>
<feature type="transmembrane region" description="Helical" evidence="7">
    <location>
        <begin position="216"/>
        <end position="238"/>
    </location>
</feature>
<dbReference type="InterPro" id="IPR016159">
    <property type="entry name" value="Cullin_repeat-like_dom_sf"/>
</dbReference>
<dbReference type="Pfam" id="PF00999">
    <property type="entry name" value="Na_H_Exchanger"/>
    <property type="match status" value="1"/>
</dbReference>
<dbReference type="EMBL" id="QGKY02001250">
    <property type="protein sequence ID" value="KAF2563831.1"/>
    <property type="molecule type" value="Genomic_DNA"/>
</dbReference>
<dbReference type="InterPro" id="IPR046364">
    <property type="entry name" value="Exo70_C"/>
</dbReference>
<dbReference type="Gene3D" id="1.20.1530.20">
    <property type="match status" value="1"/>
</dbReference>
<dbReference type="PANTHER" id="PTHR12542">
    <property type="entry name" value="EXOCYST COMPLEX PROTEIN EXO70"/>
    <property type="match status" value="1"/>
</dbReference>
<dbReference type="InterPro" id="IPR004140">
    <property type="entry name" value="Exo70"/>
</dbReference>
<feature type="chain" id="PRO_5035944941" description="Exocyst subunit Exo70 family protein" evidence="8">
    <location>
        <begin position="25"/>
        <end position="1038"/>
    </location>
</feature>
<evidence type="ECO:0000256" key="8">
    <source>
        <dbReference type="SAM" id="SignalP"/>
    </source>
</evidence>
<dbReference type="PANTHER" id="PTHR12542:SF96">
    <property type="entry name" value="EXOCYST COMPLEX COMPONENT EXO70B1"/>
    <property type="match status" value="1"/>
</dbReference>
<evidence type="ECO:0000256" key="1">
    <source>
        <dbReference type="ARBA" id="ARBA00004141"/>
    </source>
</evidence>
<accession>A0A8S9I2J7</accession>
<evidence type="ECO:0000313" key="12">
    <source>
        <dbReference type="EMBL" id="KAF2563831.1"/>
    </source>
</evidence>
<dbReference type="GO" id="GO:0016020">
    <property type="term" value="C:membrane"/>
    <property type="evidence" value="ECO:0007669"/>
    <property type="project" value="UniProtKB-SubCell"/>
</dbReference>
<proteinExistence type="inferred from homology"/>
<dbReference type="InterPro" id="IPR057291">
    <property type="entry name" value="CHX17_2nd"/>
</dbReference>
<name>A0A8S9I2J7_BRACR</name>
<feature type="domain" description="Cation/H(+) antiporter central" evidence="11">
    <location>
        <begin position="292"/>
        <end position="429"/>
    </location>
</feature>
<feature type="domain" description="Cation/H+ exchanger transmembrane" evidence="9">
    <location>
        <begin position="2"/>
        <end position="234"/>
    </location>
</feature>
<evidence type="ECO:0000259" key="11">
    <source>
        <dbReference type="Pfam" id="PF23256"/>
    </source>
</evidence>
<dbReference type="InterPro" id="IPR038770">
    <property type="entry name" value="Na+/solute_symporter_sf"/>
</dbReference>
<protein>
    <recommendedName>
        <fullName evidence="13">Exocyst subunit Exo70 family protein</fullName>
    </recommendedName>
</protein>
<dbReference type="AlphaFoldDB" id="A0A8S9I2J7"/>
<dbReference type="Pfam" id="PF03081">
    <property type="entry name" value="Exo70_C"/>
    <property type="match status" value="1"/>
</dbReference>
<keyword evidence="3" id="KW-0813">Transport</keyword>
<gene>
    <name evidence="12" type="ORF">F2Q70_00014781</name>
</gene>
<feature type="transmembrane region" description="Helical" evidence="7">
    <location>
        <begin position="155"/>
        <end position="179"/>
    </location>
</feature>
<evidence type="ECO:0000256" key="4">
    <source>
        <dbReference type="ARBA" id="ARBA00022692"/>
    </source>
</evidence>
<evidence type="ECO:0000256" key="2">
    <source>
        <dbReference type="ARBA" id="ARBA00006756"/>
    </source>
</evidence>
<feature type="transmembrane region" description="Helical" evidence="7">
    <location>
        <begin position="33"/>
        <end position="50"/>
    </location>
</feature>
<reference evidence="12" key="1">
    <citation type="submission" date="2019-12" db="EMBL/GenBank/DDBJ databases">
        <title>Genome sequencing and annotation of Brassica cretica.</title>
        <authorList>
            <person name="Studholme D.J."/>
            <person name="Sarris P.F."/>
        </authorList>
    </citation>
    <scope>NUCLEOTIDE SEQUENCE</scope>
    <source>
        <strain evidence="12">PFS-102/07</strain>
        <tissue evidence="12">Leaf</tissue>
    </source>
</reference>
<feature type="transmembrane region" description="Helical" evidence="7">
    <location>
        <begin position="185"/>
        <end position="204"/>
    </location>
</feature>
<comment type="similarity">
    <text evidence="2">Belongs to the EXO70 family.</text>
</comment>
<dbReference type="SUPFAM" id="SSF74788">
    <property type="entry name" value="Cullin repeat-like"/>
    <property type="match status" value="1"/>
</dbReference>
<dbReference type="InterPro" id="IPR006153">
    <property type="entry name" value="Cation/H_exchanger_TM"/>
</dbReference>
<evidence type="ECO:0008006" key="13">
    <source>
        <dbReference type="Google" id="ProtNLM"/>
    </source>
</evidence>
<sequence>MSVALLGDMGAILVLVFFEAVVQANVAGAKAAVFYIVSVVIFSAFMILVVKRAFEWVVDQTPQGKLVDQNYIVMILMGVLVACFLTDMLGLLIGTGPIWLGLIIPHGPPLGSTLAIRSETFIHEFLMPFSFGLVGLYTDVHFLSADAWDHQLAPLVYMTTVSFITKFISVAAAAAFFKVPTRDSLTLGLIMNLRGQLDIMLYLLCFRKHVVGLPGFTLLVLHTVVITGVSTPIISFLYDPNRPYRISKHRTIQHTPPSTEMGLVLAVSNQEALSGLITFLDFAYPTTSSPFAIYAIQLMELMGRASPVFIDHKLQKEEEDKEGDEEEGRVDQVQSAFKLYQKKRKECVTLHAYTAHAPKRLMYQDICELALAKKTAFILLPYQRERLEDNAPTELLDPGMLSVNADVLAYTPCSVCIYYGKGRLRNAKVRSSVDQQHSILPSRVRQETYRFVVLFLGGADNREALHLADRMTANPDITLTIVRFLSFNHEGEDVREKKLDDGVVTWFWVKNESNDRVSYKEVVVKNGAETLAAIQAMNVNDYDLWITGRGEGINTKILEGLDAWSEDHQLGVIGETVAGSIFASEGDDDYDGDQIPVAQPLTDYDLIIDALPSATINDLHEMAKRMLAAGFGKSCSHVYSACRREFLEESVSRLGLKKLSIEEVHKMPWQELEDEIERWIKTANVALRILFPSERRLCDRVFFGFSSAADLSFMEVCRGSTIQILNFADAIAIGSRSPERLFKVLDVFETMRDLMGEFESVFSDQFCLVLRNEAVTIWKRLGEAVRGIFMELENLIRRDPAKAAVPGGGLHPITRYVMNYLRAACRSRQTLEQVFEESNGVPSKDSTLLTVQMSWIMELLESNLEVKSKVYKDPALCYLFLMNNGRYIVQKVKDGDLGSLLGEDWIRKHNAKVRQYHSSYQRSAWNKMLGLLKVDNTAAGMNGLGKNMKEKLKQFNVQFDETCKVHSTWVVFDEQLREELRISLARLLLPAYRNFIGRFQNLGDLGKGKNPDKYIKYGVEDIEACINELFKGSATARK</sequence>
<evidence type="ECO:0000259" key="9">
    <source>
        <dbReference type="Pfam" id="PF00999"/>
    </source>
</evidence>